<accession>A0A9P6LIA6</accession>
<keyword evidence="4" id="KW-1185">Reference proteome</keyword>
<dbReference type="SUPFAM" id="SSF144000">
    <property type="entry name" value="Oxysterol-binding protein-like"/>
    <property type="match status" value="1"/>
</dbReference>
<dbReference type="InterPro" id="IPR018494">
    <property type="entry name" value="Oxysterol-bd_CS"/>
</dbReference>
<organism evidence="3 4">
    <name type="scientific">Colletotrichum karsti</name>
    <dbReference type="NCBI Taxonomy" id="1095194"/>
    <lineage>
        <taxon>Eukaryota</taxon>
        <taxon>Fungi</taxon>
        <taxon>Dikarya</taxon>
        <taxon>Ascomycota</taxon>
        <taxon>Pezizomycotina</taxon>
        <taxon>Sordariomycetes</taxon>
        <taxon>Hypocreomycetidae</taxon>
        <taxon>Glomerellales</taxon>
        <taxon>Glomerellaceae</taxon>
        <taxon>Colletotrichum</taxon>
        <taxon>Colletotrichum boninense species complex</taxon>
    </lineage>
</organism>
<dbReference type="Gene3D" id="3.30.70.3490">
    <property type="match status" value="1"/>
</dbReference>
<dbReference type="GO" id="GO:0032934">
    <property type="term" value="F:sterol binding"/>
    <property type="evidence" value="ECO:0007669"/>
    <property type="project" value="TreeGrafter"/>
</dbReference>
<reference evidence="3" key="2">
    <citation type="submission" date="2020-11" db="EMBL/GenBank/DDBJ databases">
        <title>Whole genome sequencing of Colletotrichum sp.</title>
        <authorList>
            <person name="Li H."/>
        </authorList>
    </citation>
    <scope>NUCLEOTIDE SEQUENCE</scope>
    <source>
        <strain evidence="3">CkLH20</strain>
    </source>
</reference>
<dbReference type="OrthoDB" id="48057at2759"/>
<comment type="caution">
    <text evidence="3">The sequence shown here is derived from an EMBL/GenBank/DDBJ whole genome shotgun (WGS) entry which is preliminary data.</text>
</comment>
<dbReference type="PANTHER" id="PTHR10972:SF212">
    <property type="entry name" value="OXYSTEROL-BINDING PROTEIN-LIKE PROTEIN 1"/>
    <property type="match status" value="1"/>
</dbReference>
<dbReference type="InterPro" id="IPR000648">
    <property type="entry name" value="Oxysterol-bd"/>
</dbReference>
<dbReference type="Pfam" id="PF01237">
    <property type="entry name" value="Oxysterol_BP"/>
    <property type="match status" value="1"/>
</dbReference>
<dbReference type="EMBL" id="JAATWM020000031">
    <property type="protein sequence ID" value="KAF9873480.1"/>
    <property type="molecule type" value="Genomic_DNA"/>
</dbReference>
<dbReference type="GeneID" id="62164728"/>
<dbReference type="RefSeq" id="XP_038742941.1">
    <property type="nucleotide sequence ID" value="XM_038891654.1"/>
</dbReference>
<sequence>MASKTAHDTPAEETQSDGSKLKTFIGILKKFIGVADLAAVRFSLPSQLLEPTPNLEYWNYLDAPNAFVAIGTSDEPLDRMLEVCRFWFTKDLKYAKGKPCKPYNSCLGEFFRCNWETEDNAPKINTTALKTGSGTASSSSSFKSAKADKNASAVSLSVPQHGTSTPDNKPIRVSYLTEQTSHHPPVSAFHISCPERGLSARGYDQITAKFTGTSIRVLPGEHNLGIFVTLENRGGETYRLTHPAAHLGGILRGSLSVSVSEMAYITCPQTKLKTILHYVEAGWLGRSTNRVEGVIFRYDPDNDDKVNIKDVPEADVVARLSGPWREKVQFTLGPKPVDSHPPEARYTIIDLGPLNVAPKVLPPAEKQLENESLQLWSGVTEAIHAKQFSKATTVKVELEERQREKAREREKTGEVFKPVFFEPQSAVAGSEGRPELTDKGREVLARAQKGEWDMGGVL</sequence>
<evidence type="ECO:0000256" key="1">
    <source>
        <dbReference type="ARBA" id="ARBA00008842"/>
    </source>
</evidence>
<dbReference type="Gene3D" id="2.40.160.120">
    <property type="match status" value="1"/>
</dbReference>
<reference evidence="3" key="1">
    <citation type="submission" date="2020-03" db="EMBL/GenBank/DDBJ databases">
        <authorList>
            <person name="He L."/>
        </authorList>
    </citation>
    <scope>NUCLEOTIDE SEQUENCE</scope>
    <source>
        <strain evidence="3">CkLH20</strain>
    </source>
</reference>
<dbReference type="AlphaFoldDB" id="A0A9P6LIA6"/>
<comment type="similarity">
    <text evidence="1 2">Belongs to the OSBP family.</text>
</comment>
<dbReference type="Proteomes" id="UP000781932">
    <property type="component" value="Unassembled WGS sequence"/>
</dbReference>
<gene>
    <name evidence="3" type="ORF">CkaCkLH20_08939</name>
</gene>
<dbReference type="GO" id="GO:0005829">
    <property type="term" value="C:cytosol"/>
    <property type="evidence" value="ECO:0007669"/>
    <property type="project" value="TreeGrafter"/>
</dbReference>
<protein>
    <submittedName>
        <fullName evidence="3">Oxysterol binding protein</fullName>
    </submittedName>
</protein>
<evidence type="ECO:0000313" key="4">
    <source>
        <dbReference type="Proteomes" id="UP000781932"/>
    </source>
</evidence>
<dbReference type="PANTHER" id="PTHR10972">
    <property type="entry name" value="OXYSTEROL-BINDING PROTEIN-RELATED"/>
    <property type="match status" value="1"/>
</dbReference>
<dbReference type="InterPro" id="IPR037239">
    <property type="entry name" value="OSBP_sf"/>
</dbReference>
<dbReference type="FunFam" id="2.40.160.120:FF:000016">
    <property type="entry name" value="Oxysterol binding protein (Orp8), putative"/>
    <property type="match status" value="1"/>
</dbReference>
<proteinExistence type="inferred from homology"/>
<evidence type="ECO:0000256" key="2">
    <source>
        <dbReference type="RuleBase" id="RU003844"/>
    </source>
</evidence>
<name>A0A9P6LIA6_9PEZI</name>
<dbReference type="PROSITE" id="PS01013">
    <property type="entry name" value="OSBP"/>
    <property type="match status" value="1"/>
</dbReference>
<evidence type="ECO:0000313" key="3">
    <source>
        <dbReference type="EMBL" id="KAF9873480.1"/>
    </source>
</evidence>
<dbReference type="GO" id="GO:0016020">
    <property type="term" value="C:membrane"/>
    <property type="evidence" value="ECO:0007669"/>
    <property type="project" value="TreeGrafter"/>
</dbReference>